<name>A0A0F9RB47_9ZZZZ</name>
<reference evidence="1" key="1">
    <citation type="journal article" date="2015" name="Nature">
        <title>Complex archaea that bridge the gap between prokaryotes and eukaryotes.</title>
        <authorList>
            <person name="Spang A."/>
            <person name="Saw J.H."/>
            <person name="Jorgensen S.L."/>
            <person name="Zaremba-Niedzwiedzka K."/>
            <person name="Martijn J."/>
            <person name="Lind A.E."/>
            <person name="van Eijk R."/>
            <person name="Schleper C."/>
            <person name="Guy L."/>
            <person name="Ettema T.J."/>
        </authorList>
    </citation>
    <scope>NUCLEOTIDE SEQUENCE</scope>
</reference>
<dbReference type="EMBL" id="LAZR01001321">
    <property type="protein sequence ID" value="KKN46602.1"/>
    <property type="molecule type" value="Genomic_DNA"/>
</dbReference>
<accession>A0A0F9RB47</accession>
<proteinExistence type="predicted"/>
<evidence type="ECO:0000313" key="1">
    <source>
        <dbReference type="EMBL" id="KKN46602.1"/>
    </source>
</evidence>
<organism evidence="1">
    <name type="scientific">marine sediment metagenome</name>
    <dbReference type="NCBI Taxonomy" id="412755"/>
    <lineage>
        <taxon>unclassified sequences</taxon>
        <taxon>metagenomes</taxon>
        <taxon>ecological metagenomes</taxon>
    </lineage>
</organism>
<gene>
    <name evidence="1" type="ORF">LCGC14_0671070</name>
</gene>
<protein>
    <submittedName>
        <fullName evidence="1">Uncharacterized protein</fullName>
    </submittedName>
</protein>
<sequence>MDTFCVFYAEKQKGVPLLHSSYDDWRFVHQCSDSENSVSFLPGDWNYYWYTHKENVGVLNVCRYCGENMMLESGDKLDIRLDPASKSAMESDWVRAAGKQ</sequence>
<comment type="caution">
    <text evidence="1">The sequence shown here is derived from an EMBL/GenBank/DDBJ whole genome shotgun (WGS) entry which is preliminary data.</text>
</comment>
<dbReference type="AlphaFoldDB" id="A0A0F9RB47"/>